<organism evidence="1 2">
    <name type="scientific">Fusarium oxysporum</name>
    <name type="common">Fusarium vascular wilt</name>
    <dbReference type="NCBI Taxonomy" id="5507"/>
    <lineage>
        <taxon>Eukaryota</taxon>
        <taxon>Fungi</taxon>
        <taxon>Dikarya</taxon>
        <taxon>Ascomycota</taxon>
        <taxon>Pezizomycotina</taxon>
        <taxon>Sordariomycetes</taxon>
        <taxon>Hypocreomycetidae</taxon>
        <taxon>Hypocreales</taxon>
        <taxon>Nectriaceae</taxon>
        <taxon>Fusarium</taxon>
        <taxon>Fusarium oxysporum species complex</taxon>
    </lineage>
</organism>
<dbReference type="InterPro" id="IPR012337">
    <property type="entry name" value="RNaseH-like_sf"/>
</dbReference>
<comment type="caution">
    <text evidence="1">The sequence shown here is derived from an EMBL/GenBank/DDBJ whole genome shotgun (WGS) entry which is preliminary data.</text>
</comment>
<sequence>MGSADVQVKCMRCYGHILNLVARAFLYGEGFEAFETESQVCDLLGRRKDDLRHWRKKGPVGKIHNVAKFIKSSPQRCELFTRISRENDEEQEYHLARKPTAELEVVMNNETRWNCTYLIISQALVKQGDIRAFLVYPEVEKWLSKEDMLKGDYWRHLADIKYILKPFYLQTMRTQGWGSEGCNGRLWEVMTGKPSGSSGVDDMRKDLRRYRRLSIITAWQKLNEYHTSLRASPLFTASIILHASLDMSYLEVNRASEEQLVWARDAKDGLSDYLDRWYRCAAENPGKQYAQAVGEEQDSKDYSDGK</sequence>
<evidence type="ECO:0008006" key="3">
    <source>
        <dbReference type="Google" id="ProtNLM"/>
    </source>
</evidence>
<dbReference type="VEuPathDB" id="FungiDB:FOXG_19384"/>
<proteinExistence type="predicted"/>
<name>A0A420NZC5_FUSOX</name>
<protein>
    <recommendedName>
        <fullName evidence="3">HAT C-terminal dimerisation domain-containing protein</fullName>
    </recommendedName>
</protein>
<evidence type="ECO:0000313" key="2">
    <source>
        <dbReference type="Proteomes" id="UP000285860"/>
    </source>
</evidence>
<gene>
    <name evidence="1" type="ORF">BFJ68_g17229</name>
</gene>
<dbReference type="VEuPathDB" id="FungiDB:FOZG_18273"/>
<dbReference type="AlphaFoldDB" id="A0A420NZC5"/>
<dbReference type="SUPFAM" id="SSF53098">
    <property type="entry name" value="Ribonuclease H-like"/>
    <property type="match status" value="1"/>
</dbReference>
<reference evidence="1 2" key="1">
    <citation type="journal article" date="2018" name="Sci. Rep.">
        <title>Characterisation of pathogen-specific regions and novel effector candidates in Fusarium oxysporum f. sp. cepae.</title>
        <authorList>
            <person name="Armitage A.D."/>
            <person name="Taylor A."/>
            <person name="Sobczyk M.K."/>
            <person name="Baxter L."/>
            <person name="Greenfield B.P."/>
            <person name="Bates H.J."/>
            <person name="Wilson F."/>
            <person name="Jackson A.C."/>
            <person name="Ott S."/>
            <person name="Harrison R.J."/>
            <person name="Clarkson J.P."/>
        </authorList>
    </citation>
    <scope>NUCLEOTIDE SEQUENCE [LARGE SCALE GENOMIC DNA]</scope>
    <source>
        <strain evidence="1 2">Fo_A28</strain>
    </source>
</reference>
<dbReference type="Proteomes" id="UP000285860">
    <property type="component" value="Unassembled WGS sequence"/>
</dbReference>
<dbReference type="VEuPathDB" id="FungiDB:HZS61_004613"/>
<dbReference type="EMBL" id="MRCY01000467">
    <property type="protein sequence ID" value="RKK85644.1"/>
    <property type="molecule type" value="Genomic_DNA"/>
</dbReference>
<accession>A0A420NZC5</accession>
<evidence type="ECO:0000313" key="1">
    <source>
        <dbReference type="EMBL" id="RKK85644.1"/>
    </source>
</evidence>